<gene>
    <name evidence="2" type="ORF">GCM10023322_56670</name>
</gene>
<keyword evidence="1" id="KW-0472">Membrane</keyword>
<keyword evidence="3" id="KW-1185">Reference proteome</keyword>
<protein>
    <recommendedName>
        <fullName evidence="4">DUF4760 domain-containing protein</fullName>
    </recommendedName>
</protein>
<accession>A0ABP9SDI9</accession>
<dbReference type="EMBL" id="BAABJQ010000020">
    <property type="protein sequence ID" value="GAA5193825.1"/>
    <property type="molecule type" value="Genomic_DNA"/>
</dbReference>
<dbReference type="RefSeq" id="WP_345634679.1">
    <property type="nucleotide sequence ID" value="NZ_BAABJQ010000020.1"/>
</dbReference>
<dbReference type="Proteomes" id="UP001501570">
    <property type="component" value="Unassembled WGS sequence"/>
</dbReference>
<reference evidence="3" key="1">
    <citation type="journal article" date="2019" name="Int. J. Syst. Evol. Microbiol.">
        <title>The Global Catalogue of Microorganisms (GCM) 10K type strain sequencing project: providing services to taxonomists for standard genome sequencing and annotation.</title>
        <authorList>
            <consortium name="The Broad Institute Genomics Platform"/>
            <consortium name="The Broad Institute Genome Sequencing Center for Infectious Disease"/>
            <person name="Wu L."/>
            <person name="Ma J."/>
        </authorList>
    </citation>
    <scope>NUCLEOTIDE SEQUENCE [LARGE SCALE GENOMIC DNA]</scope>
    <source>
        <strain evidence="3">JCM 18304</strain>
    </source>
</reference>
<sequence>MGITDLATLSAAWAAIAISVATALLAWRQNARIAELDRRQTLDVRQSEAVIHFTTRYHDLMRDGERFDDSRWVTQYWGQLSIEFFFFDRGWIPDFIYELWMIELIGRGYLQSPAAWESHLQQLVELYSPAYPRMTDFFLGLRELARQPFPGPALRNEAVVRYVRGYREQPAATGAGRVDYAAGFRWVVRKSMIRRRAS</sequence>
<evidence type="ECO:0000256" key="1">
    <source>
        <dbReference type="SAM" id="Phobius"/>
    </source>
</evidence>
<evidence type="ECO:0000313" key="2">
    <source>
        <dbReference type="EMBL" id="GAA5193825.1"/>
    </source>
</evidence>
<proteinExistence type="predicted"/>
<organism evidence="2 3">
    <name type="scientific">Rugosimonospora acidiphila</name>
    <dbReference type="NCBI Taxonomy" id="556531"/>
    <lineage>
        <taxon>Bacteria</taxon>
        <taxon>Bacillati</taxon>
        <taxon>Actinomycetota</taxon>
        <taxon>Actinomycetes</taxon>
        <taxon>Micromonosporales</taxon>
        <taxon>Micromonosporaceae</taxon>
        <taxon>Rugosimonospora</taxon>
    </lineage>
</organism>
<name>A0ABP9SDI9_9ACTN</name>
<comment type="caution">
    <text evidence="2">The sequence shown here is derived from an EMBL/GenBank/DDBJ whole genome shotgun (WGS) entry which is preliminary data.</text>
</comment>
<keyword evidence="1" id="KW-0812">Transmembrane</keyword>
<feature type="transmembrane region" description="Helical" evidence="1">
    <location>
        <begin position="6"/>
        <end position="27"/>
    </location>
</feature>
<evidence type="ECO:0000313" key="3">
    <source>
        <dbReference type="Proteomes" id="UP001501570"/>
    </source>
</evidence>
<evidence type="ECO:0008006" key="4">
    <source>
        <dbReference type="Google" id="ProtNLM"/>
    </source>
</evidence>
<keyword evidence="1" id="KW-1133">Transmembrane helix</keyword>